<keyword evidence="2" id="KW-0012">Acyltransferase</keyword>
<accession>A0A0A6VID3</accession>
<dbReference type="Proteomes" id="UP000476934">
    <property type="component" value="Unassembled WGS sequence"/>
</dbReference>
<keyword evidence="1 4" id="KW-0808">Transferase</keyword>
<evidence type="ECO:0000313" key="6">
    <source>
        <dbReference type="Proteomes" id="UP000030588"/>
    </source>
</evidence>
<reference evidence="4 6" key="1">
    <citation type="submission" date="2014-10" db="EMBL/GenBank/DDBJ databases">
        <title>Draft genome of phytase producing Bacillus ginsengihumi strain M2.11.</title>
        <authorList>
            <person name="Toymentseva A."/>
            <person name="Boulygina E.A."/>
            <person name="Kazakov S.V."/>
            <person name="Kayumov I."/>
            <person name="Suleimanova A.D."/>
            <person name="Mardanova A.M."/>
            <person name="Maria S.N."/>
            <person name="Sergey M.Y."/>
            <person name="Sharipova M.R."/>
        </authorList>
    </citation>
    <scope>NUCLEOTIDE SEQUENCE [LARGE SCALE GENOMIC DNA]</scope>
    <source>
        <strain evidence="4 6">M2.11</strain>
    </source>
</reference>
<organism evidence="4 6">
    <name type="scientific">Heyndrickxia ginsengihumi</name>
    <dbReference type="NCBI Taxonomy" id="363870"/>
    <lineage>
        <taxon>Bacteria</taxon>
        <taxon>Bacillati</taxon>
        <taxon>Bacillota</taxon>
        <taxon>Bacilli</taxon>
        <taxon>Bacillales</taxon>
        <taxon>Bacillaceae</taxon>
        <taxon>Heyndrickxia</taxon>
    </lineage>
</organism>
<keyword evidence="7" id="KW-1185">Reference proteome</keyword>
<dbReference type="AlphaFoldDB" id="A0A0A6VID3"/>
<evidence type="ECO:0000313" key="7">
    <source>
        <dbReference type="Proteomes" id="UP000476934"/>
    </source>
</evidence>
<sequence length="171" mass="19934">MELKIRDAQIDDLPAMLEIYNDAVRNLTATFDLEEQTLETRREWFFSHGGRYPLIVAESEGNVVGYCSLSKYREKEAYINSAELSVYISKDFRRNGLGTIFLKEIIKRAKELKYHTIISGITDGNSGSIALHEKFGFHYIGCFREVGYKFNQWQDVHFYQLLLEDTKRSIE</sequence>
<reference evidence="5" key="2">
    <citation type="submission" date="2020-02" db="EMBL/GenBank/DDBJ databases">
        <authorList>
            <person name="Feng H."/>
        </authorList>
    </citation>
    <scope>NUCLEOTIDE SEQUENCE [LARGE SCALE GENOMIC DNA]</scope>
    <source>
        <strain evidence="5">Gsoil 114</strain>
    </source>
</reference>
<dbReference type="RefSeq" id="WP_035353245.1">
    <property type="nucleotide sequence ID" value="NZ_JAAIWK010000004.1"/>
</dbReference>
<dbReference type="InterPro" id="IPR016181">
    <property type="entry name" value="Acyl_CoA_acyltransferase"/>
</dbReference>
<dbReference type="EMBL" id="JAAIWK010000004">
    <property type="protein sequence ID" value="NEY19128.1"/>
    <property type="molecule type" value="Genomic_DNA"/>
</dbReference>
<proteinExistence type="predicted"/>
<dbReference type="EMBL" id="JRUN01000006">
    <property type="protein sequence ID" value="KHD86389.1"/>
    <property type="molecule type" value="Genomic_DNA"/>
</dbReference>
<dbReference type="SUPFAM" id="SSF55729">
    <property type="entry name" value="Acyl-CoA N-acyltransferases (Nat)"/>
    <property type="match status" value="1"/>
</dbReference>
<dbReference type="CDD" id="cd04301">
    <property type="entry name" value="NAT_SF"/>
    <property type="match status" value="1"/>
</dbReference>
<dbReference type="GO" id="GO:0016747">
    <property type="term" value="F:acyltransferase activity, transferring groups other than amino-acyl groups"/>
    <property type="evidence" value="ECO:0007669"/>
    <property type="project" value="InterPro"/>
</dbReference>
<evidence type="ECO:0000256" key="2">
    <source>
        <dbReference type="ARBA" id="ARBA00023315"/>
    </source>
</evidence>
<dbReference type="PANTHER" id="PTHR43072:SF23">
    <property type="entry name" value="UPF0039 PROTEIN C11D3.02C"/>
    <property type="match status" value="1"/>
</dbReference>
<dbReference type="InterPro" id="IPR000182">
    <property type="entry name" value="GNAT_dom"/>
</dbReference>
<gene>
    <name evidence="5" type="ORF">G4D61_03985</name>
    <name evidence="4" type="ORF">NG54_03520</name>
</gene>
<dbReference type="OrthoDB" id="9798006at2"/>
<dbReference type="Proteomes" id="UP000030588">
    <property type="component" value="Unassembled WGS sequence"/>
</dbReference>
<evidence type="ECO:0000256" key="1">
    <source>
        <dbReference type="ARBA" id="ARBA00022679"/>
    </source>
</evidence>
<evidence type="ECO:0000313" key="5">
    <source>
        <dbReference type="EMBL" id="NEY19128.1"/>
    </source>
</evidence>
<feature type="domain" description="N-acetyltransferase" evidence="3">
    <location>
        <begin position="3"/>
        <end position="163"/>
    </location>
</feature>
<dbReference type="STRING" id="363870.NG54_03520"/>
<comment type="caution">
    <text evidence="4">The sequence shown here is derived from an EMBL/GenBank/DDBJ whole genome shotgun (WGS) entry which is preliminary data.</text>
</comment>
<protein>
    <submittedName>
        <fullName evidence="4">GNAT family acetyltransferase</fullName>
    </submittedName>
    <submittedName>
        <fullName evidence="5">N-acetyltransferase</fullName>
    </submittedName>
</protein>
<dbReference type="PANTHER" id="PTHR43072">
    <property type="entry name" value="N-ACETYLTRANSFERASE"/>
    <property type="match status" value="1"/>
</dbReference>
<evidence type="ECO:0000313" key="4">
    <source>
        <dbReference type="EMBL" id="KHD86389.1"/>
    </source>
</evidence>
<dbReference type="PROSITE" id="PS51186">
    <property type="entry name" value="GNAT"/>
    <property type="match status" value="1"/>
</dbReference>
<reference evidence="5 7" key="3">
    <citation type="submission" date="2020-03" db="EMBL/GenBank/DDBJ databases">
        <title>Bacillus aquiflavi sp. nov., isolated from yellow water of strong flavor Chinese baijiu in Yibin region of China.</title>
        <authorList>
            <person name="Xie J."/>
        </authorList>
    </citation>
    <scope>NUCLEOTIDE SEQUENCE [LARGE SCALE GENOMIC DNA]</scope>
    <source>
        <strain evidence="5 7">Gsoil 114</strain>
    </source>
</reference>
<dbReference type="Gene3D" id="3.40.630.30">
    <property type="match status" value="1"/>
</dbReference>
<name>A0A0A6VID3_9BACI</name>
<dbReference type="Pfam" id="PF13420">
    <property type="entry name" value="Acetyltransf_4"/>
    <property type="match status" value="1"/>
</dbReference>
<evidence type="ECO:0000259" key="3">
    <source>
        <dbReference type="PROSITE" id="PS51186"/>
    </source>
</evidence>